<dbReference type="InterPro" id="IPR013735">
    <property type="entry name" value="TF_NusA_N"/>
</dbReference>
<feature type="domain" description="K Homology" evidence="8">
    <location>
        <begin position="307"/>
        <end position="393"/>
    </location>
</feature>
<dbReference type="InterPro" id="IPR010213">
    <property type="entry name" value="TF_NusA"/>
</dbReference>
<dbReference type="SUPFAM" id="SSF50249">
    <property type="entry name" value="Nucleic acid-binding proteins"/>
    <property type="match status" value="1"/>
</dbReference>
<dbReference type="InterPro" id="IPR036555">
    <property type="entry name" value="NusA_N_sf"/>
</dbReference>
<reference evidence="10" key="1">
    <citation type="submission" date="2015-04" db="EMBL/GenBank/DDBJ databases">
        <authorList>
            <person name="Mushtaq Mamoona"/>
        </authorList>
    </citation>
    <scope>NUCLEOTIDE SEQUENCE [LARGE SCALE GENOMIC DNA]</scope>
    <source>
        <strain evidence="10">AN4859/03</strain>
    </source>
</reference>
<dbReference type="InterPro" id="IPR009019">
    <property type="entry name" value="KH_sf_prok-type"/>
</dbReference>
<evidence type="ECO:0000313" key="9">
    <source>
        <dbReference type="EMBL" id="CRF33116.1"/>
    </source>
</evidence>
<dbReference type="GO" id="GO:0003746">
    <property type="term" value="F:translation elongation factor activity"/>
    <property type="evidence" value="ECO:0007669"/>
    <property type="project" value="UniProtKB-KW"/>
</dbReference>
<comment type="similarity">
    <text evidence="7">Belongs to the NusA family.</text>
</comment>
<sequence length="496" mass="56410">MFENVGTYLQQLSDEKDISVELLKEVIASTMELALKKKYGDDIKFHIHFDNKNNPTVYKGASVVEEVRNKNKEISLEEAKKLDQDINLGDEVLILVDQVEAFGRIESTVARTAFFQKISELEKNLIYNEFKRRENQLVNGYFQREHRGTIYINLGKTEGELQKKDQSPREHYTVGDRIRAYIYKVQGGKDEKGKEVHTKILLTRTKSDFIKKLFELEIPEIADGTIEIKNVVRQPGLKIKVAVASNKPEVDPIGACIGQKGIRIQSIIKEIEGEKIDVVKWSKDIREYIAEAITPAKPIRIIITDPEKKEAMIIIPDEQLSLALGKSGYNVKLASQLTGYYFDIKTETDIKENPELLKDIVPLNQIFSDTAEEVQAADEELETAEVFESNLYSLQGIDEAIIKTLIDNNINSIEELYNMSVEDVMEKTNLEKDVVDNLMLVMKDVVEVVEASDDEYETTSEEVVEEIEVYECPNCGSSITEDMTKCPKCGIELSFE</sequence>
<evidence type="ECO:0000256" key="4">
    <source>
        <dbReference type="ARBA" id="ARBA00022884"/>
    </source>
</evidence>
<dbReference type="InterPro" id="IPR012340">
    <property type="entry name" value="NA-bd_OB-fold"/>
</dbReference>
<dbReference type="PROSITE" id="PS50084">
    <property type="entry name" value="KH_TYPE_1"/>
    <property type="match status" value="1"/>
</dbReference>
<evidence type="ECO:0000256" key="5">
    <source>
        <dbReference type="ARBA" id="ARBA00023015"/>
    </source>
</evidence>
<keyword evidence="2 7" id="KW-0963">Cytoplasm</keyword>
<dbReference type="Gene3D" id="3.30.1480.10">
    <property type="entry name" value="NusA, N-terminal domain"/>
    <property type="match status" value="1"/>
</dbReference>
<dbReference type="Pfam" id="PF13184">
    <property type="entry name" value="KH_NusA_1st"/>
    <property type="match status" value="1"/>
</dbReference>
<dbReference type="Pfam" id="PF26594">
    <property type="entry name" value="KH_NusA_2nd"/>
    <property type="match status" value="1"/>
</dbReference>
<evidence type="ECO:0000313" key="10">
    <source>
        <dbReference type="Proteomes" id="UP000043763"/>
    </source>
</evidence>
<keyword evidence="9" id="KW-0648">Protein biosynthesis</keyword>
<keyword evidence="10" id="KW-1185">Reference proteome</keyword>
<dbReference type="SUPFAM" id="SSF54814">
    <property type="entry name" value="Prokaryotic type KH domain (KH-domain type II)"/>
    <property type="match status" value="2"/>
</dbReference>
<keyword evidence="9" id="KW-0251">Elongation factor</keyword>
<dbReference type="GO" id="GO:0003700">
    <property type="term" value="F:DNA-binding transcription factor activity"/>
    <property type="evidence" value="ECO:0007669"/>
    <property type="project" value="InterPro"/>
</dbReference>
<dbReference type="EMBL" id="CVLB01000001">
    <property type="protein sequence ID" value="CRF33116.1"/>
    <property type="molecule type" value="Genomic_DNA"/>
</dbReference>
<dbReference type="Gene3D" id="1.10.150.20">
    <property type="entry name" value="5' to 3' exonuclease, C-terminal subdomain"/>
    <property type="match status" value="1"/>
</dbReference>
<dbReference type="Pfam" id="PF08529">
    <property type="entry name" value="NusA_N"/>
    <property type="match status" value="1"/>
</dbReference>
<comment type="function">
    <text evidence="7">Participates in both transcription termination and antitermination.</text>
</comment>
<dbReference type="InterPro" id="IPR058582">
    <property type="entry name" value="KH_NusA_2nd"/>
</dbReference>
<dbReference type="GO" id="GO:0000166">
    <property type="term" value="F:nucleotide binding"/>
    <property type="evidence" value="ECO:0007669"/>
    <property type="project" value="InterPro"/>
</dbReference>
<keyword evidence="4 7" id="KW-0694">RNA-binding</keyword>
<dbReference type="InterPro" id="IPR004087">
    <property type="entry name" value="KH_dom"/>
</dbReference>
<dbReference type="InterPro" id="IPR025249">
    <property type="entry name" value="TF_NusA_KH_1st"/>
</dbReference>
<proteinExistence type="inferred from homology"/>
<dbReference type="GO" id="GO:0006353">
    <property type="term" value="P:DNA-templated transcription termination"/>
    <property type="evidence" value="ECO:0007669"/>
    <property type="project" value="UniProtKB-UniRule"/>
</dbReference>
<evidence type="ECO:0000256" key="2">
    <source>
        <dbReference type="ARBA" id="ARBA00022490"/>
    </source>
</evidence>
<dbReference type="GO" id="GO:0005829">
    <property type="term" value="C:cytosol"/>
    <property type="evidence" value="ECO:0007669"/>
    <property type="project" value="TreeGrafter"/>
</dbReference>
<keyword evidence="1 7" id="KW-0806">Transcription termination</keyword>
<protein>
    <recommendedName>
        <fullName evidence="7">Transcription termination/antitermination protein NusA</fullName>
    </recommendedName>
</protein>
<accession>A0A0G4K6E3</accession>
<dbReference type="OrthoDB" id="9807233at2"/>
<keyword evidence="3 7" id="KW-0889">Transcription antitermination</keyword>
<dbReference type="PANTHER" id="PTHR22648">
    <property type="entry name" value="TRANSCRIPTION TERMINATION FACTOR NUSA"/>
    <property type="match status" value="1"/>
</dbReference>
<evidence type="ECO:0000256" key="7">
    <source>
        <dbReference type="HAMAP-Rule" id="MF_00945"/>
    </source>
</evidence>
<dbReference type="CDD" id="cd04455">
    <property type="entry name" value="S1_NusA"/>
    <property type="match status" value="1"/>
</dbReference>
<dbReference type="FunFam" id="3.30.300.20:FF:000005">
    <property type="entry name" value="Transcription termination/antitermination protein NusA"/>
    <property type="match status" value="1"/>
</dbReference>
<dbReference type="GO" id="GO:0003723">
    <property type="term" value="F:RNA binding"/>
    <property type="evidence" value="ECO:0007669"/>
    <property type="project" value="UniProtKB-UniRule"/>
</dbReference>
<keyword evidence="5 7" id="KW-0805">Transcription regulation</keyword>
<dbReference type="Gene3D" id="2.40.50.140">
    <property type="entry name" value="Nucleic acid-binding proteins"/>
    <property type="match status" value="1"/>
</dbReference>
<dbReference type="SUPFAM" id="SSF69705">
    <property type="entry name" value="Transcription factor NusA, N-terminal domain"/>
    <property type="match status" value="1"/>
</dbReference>
<evidence type="ECO:0000256" key="6">
    <source>
        <dbReference type="ARBA" id="ARBA00023163"/>
    </source>
</evidence>
<dbReference type="GO" id="GO:0031564">
    <property type="term" value="P:transcription antitermination"/>
    <property type="evidence" value="ECO:0007669"/>
    <property type="project" value="UniProtKB-UniRule"/>
</dbReference>
<name>A0A0G4K6E3_9SPIR</name>
<dbReference type="RefSeq" id="WP_048594380.1">
    <property type="nucleotide sequence ID" value="NZ_CVLB01000001.1"/>
</dbReference>
<dbReference type="CDD" id="cd02134">
    <property type="entry name" value="KH-II_NusA_rpt1"/>
    <property type="match status" value="1"/>
</dbReference>
<evidence type="ECO:0000259" key="8">
    <source>
        <dbReference type="SMART" id="SM00322"/>
    </source>
</evidence>
<dbReference type="InterPro" id="IPR059113">
    <property type="entry name" value="Znf_ribbon"/>
</dbReference>
<dbReference type="NCBIfam" id="TIGR01953">
    <property type="entry name" value="NusA"/>
    <property type="match status" value="1"/>
</dbReference>
<dbReference type="AlphaFoldDB" id="A0A0G4K6E3"/>
<feature type="domain" description="K Homology" evidence="8">
    <location>
        <begin position="235"/>
        <end position="298"/>
    </location>
</feature>
<evidence type="ECO:0000256" key="3">
    <source>
        <dbReference type="ARBA" id="ARBA00022814"/>
    </source>
</evidence>
<dbReference type="HAMAP" id="MF_00945_B">
    <property type="entry name" value="NusA_B"/>
    <property type="match status" value="1"/>
</dbReference>
<keyword evidence="6 7" id="KW-0804">Transcription</keyword>
<dbReference type="Proteomes" id="UP000043763">
    <property type="component" value="Unassembled WGS sequence"/>
</dbReference>
<dbReference type="FunFam" id="3.30.300.20:FF:000002">
    <property type="entry name" value="Transcription termination/antitermination protein NusA"/>
    <property type="match status" value="1"/>
</dbReference>
<comment type="subunit">
    <text evidence="7">Monomer. Binds directly to the core enzyme of the DNA-dependent RNA polymerase and to nascent RNA.</text>
</comment>
<comment type="subcellular location">
    <subcellularLocation>
        <location evidence="7">Cytoplasm</location>
    </subcellularLocation>
</comment>
<dbReference type="InterPro" id="IPR030842">
    <property type="entry name" value="TF_NusA_bacterial"/>
</dbReference>
<dbReference type="SUPFAM" id="SSF47794">
    <property type="entry name" value="Rad51 N-terminal domain-like"/>
    <property type="match status" value="1"/>
</dbReference>
<dbReference type="PANTHER" id="PTHR22648:SF0">
    <property type="entry name" value="TRANSCRIPTION TERMINATION_ANTITERMINATION PROTEIN NUSA"/>
    <property type="match status" value="1"/>
</dbReference>
<dbReference type="Gene3D" id="3.30.300.20">
    <property type="match status" value="2"/>
</dbReference>
<dbReference type="InterPro" id="IPR015946">
    <property type="entry name" value="KH_dom-like_a/b"/>
</dbReference>
<dbReference type="CDD" id="cd22529">
    <property type="entry name" value="KH-II_NusA_rpt2"/>
    <property type="match status" value="1"/>
</dbReference>
<organism evidence="9 10">
    <name type="scientific">Brachyspira suanatina</name>
    <dbReference type="NCBI Taxonomy" id="381802"/>
    <lineage>
        <taxon>Bacteria</taxon>
        <taxon>Pseudomonadati</taxon>
        <taxon>Spirochaetota</taxon>
        <taxon>Spirochaetia</taxon>
        <taxon>Brachyspirales</taxon>
        <taxon>Brachyspiraceae</taxon>
        <taxon>Brachyspira</taxon>
    </lineage>
</organism>
<gene>
    <name evidence="7" type="primary">nusA</name>
    <name evidence="9" type="ORF">BRSU_1236</name>
</gene>
<dbReference type="InterPro" id="IPR010995">
    <property type="entry name" value="DNA_repair_Rad51/TF_NusA_a-hlx"/>
</dbReference>
<evidence type="ECO:0000256" key="1">
    <source>
        <dbReference type="ARBA" id="ARBA00022472"/>
    </source>
</evidence>
<dbReference type="SMART" id="SM00322">
    <property type="entry name" value="KH"/>
    <property type="match status" value="2"/>
</dbReference>
<dbReference type="Pfam" id="PF13248">
    <property type="entry name" value="Zn_ribbon_3"/>
    <property type="match status" value="1"/>
</dbReference>